<gene>
    <name evidence="1" type="ORF">CR513_58377</name>
</gene>
<organism evidence="1 2">
    <name type="scientific">Mucuna pruriens</name>
    <name type="common">Velvet bean</name>
    <name type="synonym">Dolichos pruriens</name>
    <dbReference type="NCBI Taxonomy" id="157652"/>
    <lineage>
        <taxon>Eukaryota</taxon>
        <taxon>Viridiplantae</taxon>
        <taxon>Streptophyta</taxon>
        <taxon>Embryophyta</taxon>
        <taxon>Tracheophyta</taxon>
        <taxon>Spermatophyta</taxon>
        <taxon>Magnoliopsida</taxon>
        <taxon>eudicotyledons</taxon>
        <taxon>Gunneridae</taxon>
        <taxon>Pentapetalae</taxon>
        <taxon>rosids</taxon>
        <taxon>fabids</taxon>
        <taxon>Fabales</taxon>
        <taxon>Fabaceae</taxon>
        <taxon>Papilionoideae</taxon>
        <taxon>50 kb inversion clade</taxon>
        <taxon>NPAAA clade</taxon>
        <taxon>indigoferoid/millettioid clade</taxon>
        <taxon>Phaseoleae</taxon>
        <taxon>Mucuna</taxon>
    </lineage>
</organism>
<name>A0A371EB23_MUCPR</name>
<keyword evidence="2" id="KW-1185">Reference proteome</keyword>
<protein>
    <submittedName>
        <fullName evidence="1">Uncharacterized protein</fullName>
    </submittedName>
</protein>
<dbReference type="EMBL" id="QJKJ01015022">
    <property type="protein sequence ID" value="RDX63221.1"/>
    <property type="molecule type" value="Genomic_DNA"/>
</dbReference>
<evidence type="ECO:0000313" key="2">
    <source>
        <dbReference type="Proteomes" id="UP000257109"/>
    </source>
</evidence>
<reference evidence="1" key="1">
    <citation type="submission" date="2018-05" db="EMBL/GenBank/DDBJ databases">
        <title>Draft genome of Mucuna pruriens seed.</title>
        <authorList>
            <person name="Nnadi N.E."/>
            <person name="Vos R."/>
            <person name="Hasami M.H."/>
            <person name="Devisetty U.K."/>
            <person name="Aguiy J.C."/>
        </authorList>
    </citation>
    <scope>NUCLEOTIDE SEQUENCE [LARGE SCALE GENOMIC DNA]</scope>
    <source>
        <strain evidence="1">JCA_2017</strain>
    </source>
</reference>
<dbReference type="Proteomes" id="UP000257109">
    <property type="component" value="Unassembled WGS sequence"/>
</dbReference>
<proteinExistence type="predicted"/>
<sequence>MKEKKEVKERSSRRERVLSISRLQQVITTFMIRSLHPKPKLFFDKIINNVQTSLPSIEKPHPKNN</sequence>
<comment type="caution">
    <text evidence="1">The sequence shown here is derived from an EMBL/GenBank/DDBJ whole genome shotgun (WGS) entry which is preliminary data.</text>
</comment>
<feature type="non-terminal residue" evidence="1">
    <location>
        <position position="1"/>
    </location>
</feature>
<accession>A0A371EB23</accession>
<evidence type="ECO:0000313" key="1">
    <source>
        <dbReference type="EMBL" id="RDX63221.1"/>
    </source>
</evidence>
<dbReference type="AlphaFoldDB" id="A0A371EB23"/>